<dbReference type="Proteomes" id="UP001241092">
    <property type="component" value="Chromosome"/>
</dbReference>
<dbReference type="InterPro" id="IPR049304">
    <property type="entry name" value="Gly_rich_dom"/>
</dbReference>
<evidence type="ECO:0000313" key="4">
    <source>
        <dbReference type="Proteomes" id="UP001241092"/>
    </source>
</evidence>
<dbReference type="RefSeq" id="WP_374762434.1">
    <property type="nucleotide sequence ID" value="NZ_AP027452.1"/>
</dbReference>
<evidence type="ECO:0000256" key="1">
    <source>
        <dbReference type="SAM" id="MobiDB-lite"/>
    </source>
</evidence>
<sequence length="470" mass="43656">MALYVGGVPIIPAGSGVYIGDQLASAVYLGTQLIWERFSETHIENTDLSDAPVPEGASGCWVTLIGGGGGGGGGRRGATDTSRRGGPGGGGAAVIVRVWIPAALLGPTYSVSRGFGGSAGNTPSSTGNGIAGTDGGASVFTSGDVMLTAGGGGGATGATSTANGTVGAGGTWSATGVTATGANGTAGGQYNSTTPNNTAGGAAGGGAGAGFNSSNLTLAARAGGDTIYASGGAIGTNGPDQSTGVPGSGGGGANNGSSQSVGRGGLYGGGGGGAGSTTGGSNTAGVGADGYSLVEWTDQNPSYSHTDIFNTPGAWSWIAPPELAAGDRVDVILCSGGRGGWSGSGSPGIGGQAGTFAHATITIGTEIGVGGTLSGSIGSGGSANDGNGGNTTCTTIGLTALGATARMPSGIPGGTPGTVKVNGITYGGGSGGQSYDDPGRAPGGGGAGGSVFGNGGAGAGGKVWIRAYQV</sequence>
<accession>A0AAI8XQT4</accession>
<reference evidence="3" key="1">
    <citation type="submission" date="2023-03" db="EMBL/GenBank/DDBJ databases">
        <title>Draft genome sequence of a Mycolicibacterium mageritense strain H4_3_1 isolated from a hybrid biological-inorganic system reactor.</title>
        <authorList>
            <person name="Feng X."/>
            <person name="Kazama D."/>
            <person name="Sato K."/>
            <person name="Kobayashi H."/>
        </authorList>
    </citation>
    <scope>NUCLEOTIDE SEQUENCE</scope>
    <source>
        <strain evidence="3">H4_3_1</strain>
    </source>
</reference>
<feature type="domain" description="Glycine-rich" evidence="2">
    <location>
        <begin position="52"/>
        <end position="296"/>
    </location>
</feature>
<gene>
    <name evidence="3" type="ORF">hbim_05373</name>
</gene>
<feature type="region of interest" description="Disordered" evidence="1">
    <location>
        <begin position="233"/>
        <end position="281"/>
    </location>
</feature>
<dbReference type="AlphaFoldDB" id="A0AAI8XQT4"/>
<protein>
    <recommendedName>
        <fullName evidence="2">Glycine-rich domain-containing protein</fullName>
    </recommendedName>
</protein>
<feature type="compositionally biased region" description="Gly residues" evidence="1">
    <location>
        <begin position="262"/>
        <end position="278"/>
    </location>
</feature>
<evidence type="ECO:0000313" key="3">
    <source>
        <dbReference type="EMBL" id="BDY31421.1"/>
    </source>
</evidence>
<dbReference type="EMBL" id="AP027452">
    <property type="protein sequence ID" value="BDY31421.1"/>
    <property type="molecule type" value="Genomic_DNA"/>
</dbReference>
<name>A0AAI8XQT4_MYCME</name>
<evidence type="ECO:0000259" key="2">
    <source>
        <dbReference type="Pfam" id="PF21722"/>
    </source>
</evidence>
<feature type="region of interest" description="Disordered" evidence="1">
    <location>
        <begin position="69"/>
        <end position="89"/>
    </location>
</feature>
<organism evidence="3 4">
    <name type="scientific">Mycolicibacterium mageritense</name>
    <name type="common">Mycobacterium mageritense</name>
    <dbReference type="NCBI Taxonomy" id="53462"/>
    <lineage>
        <taxon>Bacteria</taxon>
        <taxon>Bacillati</taxon>
        <taxon>Actinomycetota</taxon>
        <taxon>Actinomycetes</taxon>
        <taxon>Mycobacteriales</taxon>
        <taxon>Mycobacteriaceae</taxon>
        <taxon>Mycolicibacterium</taxon>
    </lineage>
</organism>
<proteinExistence type="predicted"/>
<dbReference type="Pfam" id="PF21722">
    <property type="entry name" value="Gly_rich_2"/>
    <property type="match status" value="1"/>
</dbReference>